<feature type="domain" description="Secretion system C-terminal sorting" evidence="1">
    <location>
        <begin position="387"/>
        <end position="450"/>
    </location>
</feature>
<evidence type="ECO:0000313" key="2">
    <source>
        <dbReference type="EMBL" id="SFB76053.1"/>
    </source>
</evidence>
<dbReference type="STRING" id="927664.SAMN05421780_101326"/>
<name>A0A1I1DU25_9BACT</name>
<dbReference type="Proteomes" id="UP000199514">
    <property type="component" value="Unassembled WGS sequence"/>
</dbReference>
<gene>
    <name evidence="2" type="ORF">SAMN05421780_101326</name>
</gene>
<evidence type="ECO:0000259" key="1">
    <source>
        <dbReference type="Pfam" id="PF18962"/>
    </source>
</evidence>
<accession>A0A1I1DU25</accession>
<dbReference type="OrthoDB" id="645505at2"/>
<dbReference type="NCBIfam" id="TIGR04183">
    <property type="entry name" value="Por_Secre_tail"/>
    <property type="match status" value="1"/>
</dbReference>
<reference evidence="2 3" key="1">
    <citation type="submission" date="2016-10" db="EMBL/GenBank/DDBJ databases">
        <authorList>
            <person name="de Groot N.N."/>
        </authorList>
    </citation>
    <scope>NUCLEOTIDE SEQUENCE [LARGE SCALE GENOMIC DNA]</scope>
    <source>
        <strain evidence="2 3">DSM 6793</strain>
    </source>
</reference>
<sequence>MFNSPVPRFTPIHPIAAMKKLLLLLFVFVSSFISTYAQDYNSKADGNWSSTATWNRVSGWGAAVPASGHGSGTINVNHNITYTGNYEEGATLNVAAGKTLTINGNLTSSGGAKIYVYGNLVVTGDLTLSADLYVMPGGSVTVNGNATVNNANNLIVGTNATPPPYADFVLKGNLYLNNSGDVQFKQNARAGIFGNVISPASSGGTIFKVDDGAQVYVHKDMTFAGGGSQITNSNNTNPFGLYVNGTINNIGGGASTTANVADKDYMDTHNSTFANWLNSIPNSPLPVTLASFTAKNSERNTVVVSWKTLSEVNNKSFVLYRSEDAKTWTVVTEIAGAGNSKKAVNYSYTDAQAQVVNYYKLAQIDFDGTLTYSPVIVANAARPSVSVFPSMATTELTIQTSEAAIQSVMIYDLNGKLVYEQANTEASSQVRVGVQNLPKGIYIIQFPATEIAAQRFIKQ</sequence>
<dbReference type="AlphaFoldDB" id="A0A1I1DU25"/>
<keyword evidence="3" id="KW-1185">Reference proteome</keyword>
<dbReference type="InterPro" id="IPR026444">
    <property type="entry name" value="Secre_tail"/>
</dbReference>
<dbReference type="Pfam" id="PF18962">
    <property type="entry name" value="Por_Secre_tail"/>
    <property type="match status" value="1"/>
</dbReference>
<proteinExistence type="predicted"/>
<protein>
    <submittedName>
        <fullName evidence="2">Por secretion system C-terminal sorting domain-containing protein</fullName>
    </submittedName>
</protein>
<dbReference type="EMBL" id="FOLE01000001">
    <property type="protein sequence ID" value="SFB76053.1"/>
    <property type="molecule type" value="Genomic_DNA"/>
</dbReference>
<evidence type="ECO:0000313" key="3">
    <source>
        <dbReference type="Proteomes" id="UP000199514"/>
    </source>
</evidence>
<organism evidence="2 3">
    <name type="scientific">Flexibacter flexilis DSM 6793</name>
    <dbReference type="NCBI Taxonomy" id="927664"/>
    <lineage>
        <taxon>Bacteria</taxon>
        <taxon>Pseudomonadati</taxon>
        <taxon>Bacteroidota</taxon>
        <taxon>Cytophagia</taxon>
        <taxon>Cytophagales</taxon>
        <taxon>Flexibacteraceae</taxon>
        <taxon>Flexibacter</taxon>
    </lineage>
</organism>